<comment type="similarity">
    <text evidence="1">Belongs to the senescence regulator S40 family.</text>
</comment>
<organism evidence="2 3">
    <name type="scientific">Morella rubra</name>
    <name type="common">Chinese bayberry</name>
    <dbReference type="NCBI Taxonomy" id="262757"/>
    <lineage>
        <taxon>Eukaryota</taxon>
        <taxon>Viridiplantae</taxon>
        <taxon>Streptophyta</taxon>
        <taxon>Embryophyta</taxon>
        <taxon>Tracheophyta</taxon>
        <taxon>Spermatophyta</taxon>
        <taxon>Magnoliopsida</taxon>
        <taxon>eudicotyledons</taxon>
        <taxon>Gunneridae</taxon>
        <taxon>Pentapetalae</taxon>
        <taxon>rosids</taxon>
        <taxon>fabids</taxon>
        <taxon>Fagales</taxon>
        <taxon>Myricaceae</taxon>
        <taxon>Morella</taxon>
    </lineage>
</organism>
<evidence type="ECO:0000256" key="1">
    <source>
        <dbReference type="ARBA" id="ARBA00034773"/>
    </source>
</evidence>
<dbReference type="EMBL" id="RXIC02000020">
    <property type="protein sequence ID" value="KAB1221467.1"/>
    <property type="molecule type" value="Genomic_DNA"/>
</dbReference>
<dbReference type="PANTHER" id="PTHR33083:SF123">
    <property type="entry name" value="EXPRESSED PROTEIN"/>
    <property type="match status" value="1"/>
</dbReference>
<dbReference type="Pfam" id="PF04520">
    <property type="entry name" value="Senescence_reg"/>
    <property type="match status" value="1"/>
</dbReference>
<comment type="caution">
    <text evidence="2">The sequence shown here is derived from an EMBL/GenBank/DDBJ whole genome shotgun (WGS) entry which is preliminary data.</text>
</comment>
<gene>
    <name evidence="2" type="ORF">CJ030_MR2G007590</name>
</gene>
<dbReference type="OrthoDB" id="672058at2759"/>
<name>A0A6A1WBW7_9ROSI</name>
<dbReference type="Proteomes" id="UP000516437">
    <property type="component" value="Chromosome 2"/>
</dbReference>
<dbReference type="GO" id="GO:0010150">
    <property type="term" value="P:leaf senescence"/>
    <property type="evidence" value="ECO:0007669"/>
    <property type="project" value="UniProtKB-ARBA"/>
</dbReference>
<proteinExistence type="inferred from homology"/>
<evidence type="ECO:0000313" key="3">
    <source>
        <dbReference type="Proteomes" id="UP000516437"/>
    </source>
</evidence>
<dbReference type="PANTHER" id="PTHR33083">
    <property type="entry name" value="EXPRESSED PROTEIN"/>
    <property type="match status" value="1"/>
</dbReference>
<sequence>MPKELEELQESEVIYPDNDRLRHYHHQLDDDTCVDDQEMAHQKTRVLRKNTSKINRNFEKRIASSLPVNIPESIYRHAINDDLEEGPDDGKMVPPHVIIDRRLIRKMSSVFMTGNLKGRNLSKVRNSVLRMTGFLET</sequence>
<dbReference type="AlphaFoldDB" id="A0A6A1WBW7"/>
<reference evidence="2 3" key="1">
    <citation type="journal article" date="2019" name="Plant Biotechnol. J.">
        <title>The red bayberry genome and genetic basis of sex determination.</title>
        <authorList>
            <person name="Jia H.M."/>
            <person name="Jia H.J."/>
            <person name="Cai Q.L."/>
            <person name="Wang Y."/>
            <person name="Zhao H.B."/>
            <person name="Yang W.F."/>
            <person name="Wang G.Y."/>
            <person name="Li Y.H."/>
            <person name="Zhan D.L."/>
            <person name="Shen Y.T."/>
            <person name="Niu Q.F."/>
            <person name="Chang L."/>
            <person name="Qiu J."/>
            <person name="Zhao L."/>
            <person name="Xie H.B."/>
            <person name="Fu W.Y."/>
            <person name="Jin J."/>
            <person name="Li X.W."/>
            <person name="Jiao Y."/>
            <person name="Zhou C.C."/>
            <person name="Tu T."/>
            <person name="Chai C.Y."/>
            <person name="Gao J.L."/>
            <person name="Fan L.J."/>
            <person name="van de Weg E."/>
            <person name="Wang J.Y."/>
            <person name="Gao Z.S."/>
        </authorList>
    </citation>
    <scope>NUCLEOTIDE SEQUENCE [LARGE SCALE GENOMIC DNA]</scope>
    <source>
        <tissue evidence="2">Leaves</tissue>
    </source>
</reference>
<accession>A0A6A1WBW7</accession>
<protein>
    <submittedName>
        <fullName evidence="2">Uncharacterized protein</fullName>
    </submittedName>
</protein>
<dbReference type="InterPro" id="IPR007608">
    <property type="entry name" value="Senescence_reg_S40"/>
</dbReference>
<keyword evidence="3" id="KW-1185">Reference proteome</keyword>
<evidence type="ECO:0000313" key="2">
    <source>
        <dbReference type="EMBL" id="KAB1221467.1"/>
    </source>
</evidence>